<evidence type="ECO:0000313" key="2">
    <source>
        <dbReference type="Proteomes" id="UP000028181"/>
    </source>
</evidence>
<dbReference type="Proteomes" id="UP000028181">
    <property type="component" value="Chromosome I"/>
</dbReference>
<dbReference type="AlphaFoldDB" id="A0A068SKT7"/>
<protein>
    <submittedName>
        <fullName evidence="1">Uncharacterized protein</fullName>
    </submittedName>
</protein>
<accession>A0A068SKT7</accession>
<dbReference type="KEGG" id="ngg:RG540_CH06220"/>
<dbReference type="EMBL" id="HG938353">
    <property type="protein sequence ID" value="CDN46812.1"/>
    <property type="molecule type" value="Genomic_DNA"/>
</dbReference>
<dbReference type="GeneID" id="24257626"/>
<reference evidence="2" key="1">
    <citation type="journal article" date="2014" name="BMC Genomics">
        <title>Genome sequencing of two Neorhizobium galegae strains reveals a noeT gene responsible for the unusual acetylation of the nodulation factors.</title>
        <authorList>
            <person name="Osterman J."/>
            <person name="Marsh J."/>
            <person name="Laine P.K."/>
            <person name="Zeng Z."/>
            <person name="Alatalo E."/>
            <person name="Sullivan J.T."/>
            <person name="Young J.P."/>
            <person name="Thomas-Oates J."/>
            <person name="Paulin L."/>
            <person name="Lindstrom K."/>
        </authorList>
    </citation>
    <scope>NUCLEOTIDE SEQUENCE [LARGE SCALE GENOMIC DNA]</scope>
    <source>
        <strain evidence="2">HAMBI 540</strain>
    </source>
</reference>
<name>A0A068SKT7_NEOGA</name>
<sequence>MDVVEVIDRWMAGELSTKEVMMATGLRSVQALYAEVRFDMHDRENEREHEDMNALLAEEDQQLYEQAAYEVFGHYLQENPEGLSQCVKALRRENYLGRKVRMSAR</sequence>
<gene>
    <name evidence="1" type="ORF">RG540_CH06220</name>
</gene>
<dbReference type="RefSeq" id="WP_038584388.1">
    <property type="nucleotide sequence ID" value="NZ_HG938353.1"/>
</dbReference>
<keyword evidence="2" id="KW-1185">Reference proteome</keyword>
<dbReference type="HOGENOM" id="CLU_2233643_0_0_5"/>
<proteinExistence type="predicted"/>
<dbReference type="PATRIC" id="fig|1028800.3.peg.630"/>
<organism evidence="1 2">
    <name type="scientific">Neorhizobium galegae bv. orientalis str. HAMBI 540</name>
    <dbReference type="NCBI Taxonomy" id="1028800"/>
    <lineage>
        <taxon>Bacteria</taxon>
        <taxon>Pseudomonadati</taxon>
        <taxon>Pseudomonadota</taxon>
        <taxon>Alphaproteobacteria</taxon>
        <taxon>Hyphomicrobiales</taxon>
        <taxon>Rhizobiaceae</taxon>
        <taxon>Rhizobium/Agrobacterium group</taxon>
        <taxon>Neorhizobium</taxon>
    </lineage>
</organism>
<dbReference type="OrthoDB" id="8456895at2"/>
<evidence type="ECO:0000313" key="1">
    <source>
        <dbReference type="EMBL" id="CDN46812.1"/>
    </source>
</evidence>